<protein>
    <submittedName>
        <fullName evidence="1">Uncharacterized protein</fullName>
    </submittedName>
</protein>
<gene>
    <name evidence="1" type="ORF">S01H1_43121</name>
</gene>
<organism evidence="1">
    <name type="scientific">marine sediment metagenome</name>
    <dbReference type="NCBI Taxonomy" id="412755"/>
    <lineage>
        <taxon>unclassified sequences</taxon>
        <taxon>metagenomes</taxon>
        <taxon>ecological metagenomes</taxon>
    </lineage>
</organism>
<proteinExistence type="predicted"/>
<feature type="non-terminal residue" evidence="1">
    <location>
        <position position="1"/>
    </location>
</feature>
<sequence length="58" mass="6661">IIDPFPVVSQMIDPFPVVSQIIDPFPVVSQMIDPEVRDDSKCIFFVDRKPYGLVFYSL</sequence>
<comment type="caution">
    <text evidence="1">The sequence shown here is derived from an EMBL/GenBank/DDBJ whole genome shotgun (WGS) entry which is preliminary data.</text>
</comment>
<evidence type="ECO:0000313" key="1">
    <source>
        <dbReference type="EMBL" id="GAG12007.1"/>
    </source>
</evidence>
<accession>X0VLG0</accession>
<dbReference type="EMBL" id="BARS01027449">
    <property type="protein sequence ID" value="GAG12007.1"/>
    <property type="molecule type" value="Genomic_DNA"/>
</dbReference>
<name>X0VLG0_9ZZZZ</name>
<dbReference type="AlphaFoldDB" id="X0VLG0"/>
<reference evidence="1" key="1">
    <citation type="journal article" date="2014" name="Front. Microbiol.">
        <title>High frequency of phylogenetically diverse reductive dehalogenase-homologous genes in deep subseafloor sedimentary metagenomes.</title>
        <authorList>
            <person name="Kawai M."/>
            <person name="Futagami T."/>
            <person name="Toyoda A."/>
            <person name="Takaki Y."/>
            <person name="Nishi S."/>
            <person name="Hori S."/>
            <person name="Arai W."/>
            <person name="Tsubouchi T."/>
            <person name="Morono Y."/>
            <person name="Uchiyama I."/>
            <person name="Ito T."/>
            <person name="Fujiyama A."/>
            <person name="Inagaki F."/>
            <person name="Takami H."/>
        </authorList>
    </citation>
    <scope>NUCLEOTIDE SEQUENCE</scope>
    <source>
        <strain evidence="1">Expedition CK06-06</strain>
    </source>
</reference>